<dbReference type="PANTHER" id="PTHR43525:SF2">
    <property type="entry name" value="CYSTATHIONINE BETA-LYASE-RELATED"/>
    <property type="match status" value="1"/>
</dbReference>
<evidence type="ECO:0000313" key="7">
    <source>
        <dbReference type="EMBL" id="MCP1386861.1"/>
    </source>
</evidence>
<keyword evidence="4" id="KW-0456">Lyase</keyword>
<dbReference type="Pfam" id="PF00155">
    <property type="entry name" value="Aminotran_1_2"/>
    <property type="match status" value="1"/>
</dbReference>
<dbReference type="Proteomes" id="UP001204000">
    <property type="component" value="Unassembled WGS sequence"/>
</dbReference>
<dbReference type="InterPro" id="IPR015422">
    <property type="entry name" value="PyrdxlP-dep_Trfase_small"/>
</dbReference>
<sequence>MQFPDLDTLRIRGTRKWTQFDEDVIPMFVAESDFPTAPAVKQAILDACEREMFGYTPAPHAHALPEAVADFYDWRYGWRPDPKRIFPVADVVRGVLLAIQYFTEGDVIVPVPSYFPFLDIAQTAGRKRIDVGSEQGLDLAEVEAAFANGAGSIIVTNPFNPGGWMFSAQELDQICEIARQHNGRVIVDEIHAPLVYEGTHVCAAERNPDVCITVTATSKAWNIAGLKCAQIIFSNDEDVKRWHKVSPIAKDGVGTLGIVAAEACYRDGREFLDEEVALLKANRDWLVAELPKRIPGIRFEVPQATYLMFLDFRDTALTDERPAAWLREHARVAMSEGVDFGPGGEHKARLNFATSPQILKEAVERIAQAIELR</sequence>
<dbReference type="EC" id="4.4.1.13" evidence="2"/>
<evidence type="ECO:0000256" key="2">
    <source>
        <dbReference type="ARBA" id="ARBA00012224"/>
    </source>
</evidence>
<keyword evidence="8" id="KW-1185">Reference proteome</keyword>
<name>A0ABT1FYS3_9CORY</name>
<evidence type="ECO:0000256" key="1">
    <source>
        <dbReference type="ARBA" id="ARBA00001933"/>
    </source>
</evidence>
<reference evidence="7" key="1">
    <citation type="submission" date="2022-05" db="EMBL/GenBank/DDBJ databases">
        <title>Corynebacterium sp. TA-R-1 sp. nov., isolated from human feces.</title>
        <authorList>
            <person name="Shamsuzzaman M."/>
            <person name="Dahal R.H."/>
        </authorList>
    </citation>
    <scope>NUCLEOTIDE SEQUENCE</scope>
    <source>
        <strain evidence="7">TA-R-1</strain>
    </source>
</reference>
<keyword evidence="7" id="KW-0032">Aminotransferase</keyword>
<dbReference type="EMBL" id="JAMFTQ010000001">
    <property type="protein sequence ID" value="MCP1386861.1"/>
    <property type="molecule type" value="Genomic_DNA"/>
</dbReference>
<accession>A0ABT1FYS3</accession>
<proteinExistence type="inferred from homology"/>
<dbReference type="InterPro" id="IPR015421">
    <property type="entry name" value="PyrdxlP-dep_Trfase_major"/>
</dbReference>
<dbReference type="Gene3D" id="3.90.1150.10">
    <property type="entry name" value="Aspartate Aminotransferase, domain 1"/>
    <property type="match status" value="1"/>
</dbReference>
<dbReference type="Gene3D" id="3.40.640.10">
    <property type="entry name" value="Type I PLP-dependent aspartate aminotransferase-like (Major domain)"/>
    <property type="match status" value="1"/>
</dbReference>
<comment type="caution">
    <text evidence="7">The sequence shown here is derived from an EMBL/GenBank/DDBJ whole genome shotgun (WGS) entry which is preliminary data.</text>
</comment>
<comment type="similarity">
    <text evidence="5">Belongs to the class-II pyridoxal-phosphate-dependent aminotransferase family. MalY/PatB cystathionine beta-lyase subfamily.</text>
</comment>
<organism evidence="7 8">
    <name type="scientific">Corynebacterium stercoris</name>
    <dbReference type="NCBI Taxonomy" id="2943490"/>
    <lineage>
        <taxon>Bacteria</taxon>
        <taxon>Bacillati</taxon>
        <taxon>Actinomycetota</taxon>
        <taxon>Actinomycetes</taxon>
        <taxon>Mycobacteriales</taxon>
        <taxon>Corynebacteriaceae</taxon>
        <taxon>Corynebacterium</taxon>
    </lineage>
</organism>
<keyword evidence="7" id="KW-0808">Transferase</keyword>
<evidence type="ECO:0000256" key="4">
    <source>
        <dbReference type="ARBA" id="ARBA00023239"/>
    </source>
</evidence>
<evidence type="ECO:0000313" key="8">
    <source>
        <dbReference type="Proteomes" id="UP001204000"/>
    </source>
</evidence>
<evidence type="ECO:0000256" key="3">
    <source>
        <dbReference type="ARBA" id="ARBA00022898"/>
    </source>
</evidence>
<feature type="domain" description="Aminotransferase class I/classII large" evidence="6">
    <location>
        <begin position="25"/>
        <end position="366"/>
    </location>
</feature>
<dbReference type="InterPro" id="IPR051798">
    <property type="entry name" value="Class-II_PLP-Dep_Aminotrans"/>
</dbReference>
<dbReference type="RefSeq" id="WP_253575641.1">
    <property type="nucleotide sequence ID" value="NZ_JAMFTQ010000001.1"/>
</dbReference>
<evidence type="ECO:0000256" key="5">
    <source>
        <dbReference type="ARBA" id="ARBA00037974"/>
    </source>
</evidence>
<keyword evidence="3" id="KW-0663">Pyridoxal phosphate</keyword>
<dbReference type="CDD" id="cd00609">
    <property type="entry name" value="AAT_like"/>
    <property type="match status" value="1"/>
</dbReference>
<dbReference type="InterPro" id="IPR015424">
    <property type="entry name" value="PyrdxlP-dep_Trfase"/>
</dbReference>
<gene>
    <name evidence="7" type="ORF">M5J20_01425</name>
</gene>
<dbReference type="SUPFAM" id="SSF53383">
    <property type="entry name" value="PLP-dependent transferases"/>
    <property type="match status" value="1"/>
</dbReference>
<protein>
    <recommendedName>
        <fullName evidence="2">cysteine-S-conjugate beta-lyase</fullName>
        <ecNumber evidence="2">4.4.1.13</ecNumber>
    </recommendedName>
</protein>
<dbReference type="GO" id="GO:0008483">
    <property type="term" value="F:transaminase activity"/>
    <property type="evidence" value="ECO:0007669"/>
    <property type="project" value="UniProtKB-KW"/>
</dbReference>
<dbReference type="InterPro" id="IPR004839">
    <property type="entry name" value="Aminotransferase_I/II_large"/>
</dbReference>
<comment type="cofactor">
    <cofactor evidence="1">
        <name>pyridoxal 5'-phosphate</name>
        <dbReference type="ChEBI" id="CHEBI:597326"/>
    </cofactor>
</comment>
<evidence type="ECO:0000259" key="6">
    <source>
        <dbReference type="Pfam" id="PF00155"/>
    </source>
</evidence>
<dbReference type="PANTHER" id="PTHR43525">
    <property type="entry name" value="PROTEIN MALY"/>
    <property type="match status" value="1"/>
</dbReference>